<feature type="region of interest" description="Disordered" evidence="1">
    <location>
        <begin position="58"/>
        <end position="80"/>
    </location>
</feature>
<feature type="compositionally biased region" description="Low complexity" evidence="1">
    <location>
        <begin position="27"/>
        <end position="38"/>
    </location>
</feature>
<evidence type="ECO:0000313" key="3">
    <source>
        <dbReference type="Proteomes" id="UP000681720"/>
    </source>
</evidence>
<feature type="non-terminal residue" evidence="2">
    <location>
        <position position="80"/>
    </location>
</feature>
<accession>A0A8S3DJL5</accession>
<protein>
    <submittedName>
        <fullName evidence="2">Uncharacterized protein</fullName>
    </submittedName>
</protein>
<sequence>STASENKIAEHQINKRLGSSHSDDHQSTILSSSPVASSVIKSPTLTVEKVKIDYSLLSSESSDKDEDDIYPGDSNAIMNK</sequence>
<dbReference type="AlphaFoldDB" id="A0A8S3DJL5"/>
<feature type="non-terminal residue" evidence="2">
    <location>
        <position position="1"/>
    </location>
</feature>
<dbReference type="EMBL" id="CAJOBJ010199527">
    <property type="protein sequence ID" value="CAF4979089.1"/>
    <property type="molecule type" value="Genomic_DNA"/>
</dbReference>
<reference evidence="2" key="1">
    <citation type="submission" date="2021-02" db="EMBL/GenBank/DDBJ databases">
        <authorList>
            <person name="Nowell W R."/>
        </authorList>
    </citation>
    <scope>NUCLEOTIDE SEQUENCE</scope>
</reference>
<feature type="region of interest" description="Disordered" evidence="1">
    <location>
        <begin position="1"/>
        <end position="38"/>
    </location>
</feature>
<evidence type="ECO:0000313" key="2">
    <source>
        <dbReference type="EMBL" id="CAF4979089.1"/>
    </source>
</evidence>
<evidence type="ECO:0000256" key="1">
    <source>
        <dbReference type="SAM" id="MobiDB-lite"/>
    </source>
</evidence>
<organism evidence="2 3">
    <name type="scientific">Rotaria magnacalcarata</name>
    <dbReference type="NCBI Taxonomy" id="392030"/>
    <lineage>
        <taxon>Eukaryota</taxon>
        <taxon>Metazoa</taxon>
        <taxon>Spiralia</taxon>
        <taxon>Gnathifera</taxon>
        <taxon>Rotifera</taxon>
        <taxon>Eurotatoria</taxon>
        <taxon>Bdelloidea</taxon>
        <taxon>Philodinida</taxon>
        <taxon>Philodinidae</taxon>
        <taxon>Rotaria</taxon>
    </lineage>
</organism>
<gene>
    <name evidence="2" type="ORF">GIL414_LOCUS55917</name>
</gene>
<comment type="caution">
    <text evidence="2">The sequence shown here is derived from an EMBL/GenBank/DDBJ whole genome shotgun (WGS) entry which is preliminary data.</text>
</comment>
<dbReference type="Proteomes" id="UP000681720">
    <property type="component" value="Unassembled WGS sequence"/>
</dbReference>
<name>A0A8S3DJL5_9BILA</name>
<proteinExistence type="predicted"/>